<dbReference type="Proteomes" id="UP001174909">
    <property type="component" value="Unassembled WGS sequence"/>
</dbReference>
<evidence type="ECO:0000256" key="1">
    <source>
        <dbReference type="SAM" id="SignalP"/>
    </source>
</evidence>
<dbReference type="AlphaFoldDB" id="A0AA35TJB1"/>
<accession>A0AA35TJB1</accession>
<feature type="signal peptide" evidence="1">
    <location>
        <begin position="1"/>
        <end position="21"/>
    </location>
</feature>
<organism evidence="2 3">
    <name type="scientific">Geodia barretti</name>
    <name type="common">Barrett's horny sponge</name>
    <dbReference type="NCBI Taxonomy" id="519541"/>
    <lineage>
        <taxon>Eukaryota</taxon>
        <taxon>Metazoa</taxon>
        <taxon>Porifera</taxon>
        <taxon>Demospongiae</taxon>
        <taxon>Heteroscleromorpha</taxon>
        <taxon>Tetractinellida</taxon>
        <taxon>Astrophorina</taxon>
        <taxon>Geodiidae</taxon>
        <taxon>Geodia</taxon>
    </lineage>
</organism>
<name>A0AA35TJB1_GEOBA</name>
<comment type="caution">
    <text evidence="2">The sequence shown here is derived from an EMBL/GenBank/DDBJ whole genome shotgun (WGS) entry which is preliminary data.</text>
</comment>
<keyword evidence="3" id="KW-1185">Reference proteome</keyword>
<reference evidence="2" key="1">
    <citation type="submission" date="2023-03" db="EMBL/GenBank/DDBJ databases">
        <authorList>
            <person name="Steffen K."/>
            <person name="Cardenas P."/>
        </authorList>
    </citation>
    <scope>NUCLEOTIDE SEQUENCE</scope>
</reference>
<dbReference type="EMBL" id="CASHTH010003687">
    <property type="protein sequence ID" value="CAI8047976.1"/>
    <property type="molecule type" value="Genomic_DNA"/>
</dbReference>
<gene>
    <name evidence="2" type="ORF">GBAR_LOCUS26516</name>
</gene>
<keyword evidence="1" id="KW-0732">Signal</keyword>
<protein>
    <submittedName>
        <fullName evidence="2">Uncharacterized protein</fullName>
    </submittedName>
</protein>
<sequence length="59" mass="6560">MSRNSLIELLLLMSMFLCTTAIPLEDFYPYGPDVGDSQVNPAINHNGRISFGDVDVWVS</sequence>
<evidence type="ECO:0000313" key="3">
    <source>
        <dbReference type="Proteomes" id="UP001174909"/>
    </source>
</evidence>
<evidence type="ECO:0000313" key="2">
    <source>
        <dbReference type="EMBL" id="CAI8047976.1"/>
    </source>
</evidence>
<feature type="chain" id="PRO_5041245151" evidence="1">
    <location>
        <begin position="22"/>
        <end position="59"/>
    </location>
</feature>
<proteinExistence type="predicted"/>